<feature type="region of interest" description="Disordered" evidence="4">
    <location>
        <begin position="155"/>
        <end position="434"/>
    </location>
</feature>
<comment type="caution">
    <text evidence="5">The sequence shown here is derived from an EMBL/GenBank/DDBJ whole genome shotgun (WGS) entry which is preliminary data.</text>
</comment>
<protein>
    <submittedName>
        <fullName evidence="5">Acidic leucine-rich nuclear phosphoprotein 32-related protein</fullName>
    </submittedName>
</protein>
<feature type="compositionally biased region" description="Acidic residues" evidence="4">
    <location>
        <begin position="374"/>
        <end position="397"/>
    </location>
</feature>
<evidence type="ECO:0000256" key="4">
    <source>
        <dbReference type="SAM" id="MobiDB-lite"/>
    </source>
</evidence>
<dbReference type="PROSITE" id="PS51450">
    <property type="entry name" value="LRR"/>
    <property type="match status" value="1"/>
</dbReference>
<dbReference type="FunFam" id="3.80.10.10:FF:000131">
    <property type="entry name" value="acidic leucine-rich nuclear phosphoprotein 32-related protein-like"/>
    <property type="match status" value="1"/>
</dbReference>
<evidence type="ECO:0000313" key="6">
    <source>
        <dbReference type="Proteomes" id="UP000436088"/>
    </source>
</evidence>
<feature type="compositionally biased region" description="Acidic residues" evidence="4">
    <location>
        <begin position="318"/>
        <end position="355"/>
    </location>
</feature>
<evidence type="ECO:0000256" key="3">
    <source>
        <dbReference type="ARBA" id="ARBA00025777"/>
    </source>
</evidence>
<dbReference type="PANTHER" id="PTHR11375">
    <property type="entry name" value="ACIDIC LEUCINE-RICH NUCLEAR PHOSPHOPROTEIN 32"/>
    <property type="match status" value="1"/>
</dbReference>
<feature type="compositionally biased region" description="Acidic residues" evidence="4">
    <location>
        <begin position="199"/>
        <end position="216"/>
    </location>
</feature>
<dbReference type="Proteomes" id="UP000436088">
    <property type="component" value="Unassembled WGS sequence"/>
</dbReference>
<dbReference type="InterPro" id="IPR032675">
    <property type="entry name" value="LRR_dom_sf"/>
</dbReference>
<dbReference type="EMBL" id="VEPZ02001782">
    <property type="protein sequence ID" value="KAE8655100.1"/>
    <property type="molecule type" value="Genomic_DNA"/>
</dbReference>
<proteinExistence type="inferred from homology"/>
<name>A0A6A2WMW9_HIBSY</name>
<comment type="similarity">
    <text evidence="3">Belongs to the ANP32 family.</text>
</comment>
<keyword evidence="6" id="KW-1185">Reference proteome</keyword>
<dbReference type="OrthoDB" id="2160613at2759"/>
<dbReference type="GO" id="GO:0042393">
    <property type="term" value="F:histone binding"/>
    <property type="evidence" value="ECO:0007669"/>
    <property type="project" value="TreeGrafter"/>
</dbReference>
<evidence type="ECO:0000256" key="1">
    <source>
        <dbReference type="ARBA" id="ARBA00022614"/>
    </source>
</evidence>
<evidence type="ECO:0000256" key="2">
    <source>
        <dbReference type="ARBA" id="ARBA00022737"/>
    </source>
</evidence>
<dbReference type="InterPro" id="IPR045081">
    <property type="entry name" value="AN32"/>
</dbReference>
<sequence length="434" mass="48620">MDEIWERAVETALDGQADHATARILTLDGVVKCVQGRLPLPSLLEKFENLQHLSIANIGVSSLEQFPRLRNLQKLILSDNRIAGGLKFLVEAGLDSLRELDLSNNRIQSIENLAPLAQLKLVSLDLYECPVTRVKDYRSRVFGLIKSLKYLDKMDAEENERPESDDEEEDEDDPGSGEVDGDDQHYRKSNGHREGAEGIVDEDEDEESDADEEETEIGGRVNGLSHEGNEFRIEEVGRAEDDDGDDDYENGSGEEVDDDEEEGDDVLEVQDIGDNDEEEEEEDDDEEVDNDEGDFAEPESTGRLTSTEVEIDGHEHGEDGDDDENGETGEEEIGFGDDVEYEDEEEGEEEDDDYGEGYLVQPVAQAEVHVAEGSEMEPGNEEEEDNEDEEVEDDEDVQVLPSTSSQLKRKRGDDEEEEEEDVEFPNAKESKKHG</sequence>
<reference evidence="5" key="1">
    <citation type="submission" date="2019-09" db="EMBL/GenBank/DDBJ databases">
        <title>Draft genome information of white flower Hibiscus syriacus.</title>
        <authorList>
            <person name="Kim Y.-M."/>
        </authorList>
    </citation>
    <scope>NUCLEOTIDE SEQUENCE [LARGE SCALE GENOMIC DNA]</scope>
    <source>
        <strain evidence="5">YM2019G1</strain>
    </source>
</reference>
<dbReference type="Pfam" id="PF14580">
    <property type="entry name" value="LRR_9"/>
    <property type="match status" value="1"/>
</dbReference>
<keyword evidence="1" id="KW-0433">Leucine-rich repeat</keyword>
<dbReference type="Gene3D" id="3.80.10.10">
    <property type="entry name" value="Ribonuclease Inhibitor"/>
    <property type="match status" value="1"/>
</dbReference>
<feature type="compositionally biased region" description="Basic and acidic residues" evidence="4">
    <location>
        <begin position="182"/>
        <end position="196"/>
    </location>
</feature>
<dbReference type="InterPro" id="IPR001611">
    <property type="entry name" value="Leu-rich_rpt"/>
</dbReference>
<feature type="compositionally biased region" description="Acidic residues" evidence="4">
    <location>
        <begin position="163"/>
        <end position="181"/>
    </location>
</feature>
<feature type="compositionally biased region" description="Basic and acidic residues" evidence="4">
    <location>
        <begin position="227"/>
        <end position="239"/>
    </location>
</feature>
<keyword evidence="2" id="KW-0677">Repeat</keyword>
<dbReference type="PANTHER" id="PTHR11375:SF0">
    <property type="entry name" value="ACIDIC LEUCINE-RICH NUCLEAR PHOSPHOPROTEIN 32 FAMILY MEMBER A"/>
    <property type="match status" value="1"/>
</dbReference>
<gene>
    <name evidence="5" type="ORF">F3Y22_tig00117034pilonHSYRG00738</name>
</gene>
<feature type="compositionally biased region" description="Acidic residues" evidence="4">
    <location>
        <begin position="414"/>
        <end position="423"/>
    </location>
</feature>
<organism evidence="5 6">
    <name type="scientific">Hibiscus syriacus</name>
    <name type="common">Rose of Sharon</name>
    <dbReference type="NCBI Taxonomy" id="106335"/>
    <lineage>
        <taxon>Eukaryota</taxon>
        <taxon>Viridiplantae</taxon>
        <taxon>Streptophyta</taxon>
        <taxon>Embryophyta</taxon>
        <taxon>Tracheophyta</taxon>
        <taxon>Spermatophyta</taxon>
        <taxon>Magnoliopsida</taxon>
        <taxon>eudicotyledons</taxon>
        <taxon>Gunneridae</taxon>
        <taxon>Pentapetalae</taxon>
        <taxon>rosids</taxon>
        <taxon>malvids</taxon>
        <taxon>Malvales</taxon>
        <taxon>Malvaceae</taxon>
        <taxon>Malvoideae</taxon>
        <taxon>Hibiscus</taxon>
    </lineage>
</organism>
<dbReference type="GO" id="GO:0005634">
    <property type="term" value="C:nucleus"/>
    <property type="evidence" value="ECO:0007669"/>
    <property type="project" value="TreeGrafter"/>
</dbReference>
<evidence type="ECO:0000313" key="5">
    <source>
        <dbReference type="EMBL" id="KAE8655100.1"/>
    </source>
</evidence>
<dbReference type="AlphaFoldDB" id="A0A6A2WMW9"/>
<dbReference type="SUPFAM" id="SSF52058">
    <property type="entry name" value="L domain-like"/>
    <property type="match status" value="1"/>
</dbReference>
<dbReference type="SMART" id="SM00365">
    <property type="entry name" value="LRR_SD22"/>
    <property type="match status" value="1"/>
</dbReference>
<accession>A0A6A2WMW9</accession>
<feature type="compositionally biased region" description="Acidic residues" evidence="4">
    <location>
        <begin position="240"/>
        <end position="297"/>
    </location>
</feature>